<keyword evidence="2" id="KW-0677">Repeat</keyword>
<dbReference type="InterPro" id="IPR013087">
    <property type="entry name" value="Znf_C2H2_type"/>
</dbReference>
<evidence type="ECO:0000256" key="6">
    <source>
        <dbReference type="PROSITE-ProRule" id="PRU00042"/>
    </source>
</evidence>
<evidence type="ECO:0000256" key="3">
    <source>
        <dbReference type="ARBA" id="ARBA00022771"/>
    </source>
</evidence>
<reference evidence="10" key="1">
    <citation type="submission" date="2010-08" db="EMBL/GenBank/DDBJ databases">
        <authorList>
            <consortium name="Caenorhabditis japonica Sequencing Consortium"/>
            <person name="Wilson R.K."/>
        </authorList>
    </citation>
    <scope>NUCLEOTIDE SEQUENCE [LARGE SCALE GENOMIC DNA]</scope>
    <source>
        <strain evidence="10">DF5081</strain>
    </source>
</reference>
<dbReference type="GO" id="GO:0005634">
    <property type="term" value="C:nucleus"/>
    <property type="evidence" value="ECO:0007669"/>
    <property type="project" value="TreeGrafter"/>
</dbReference>
<evidence type="ECO:0000256" key="7">
    <source>
        <dbReference type="SAM" id="MobiDB-lite"/>
    </source>
</evidence>
<sequence length="636" mass="72997">MESVSISLQQSPPSPCPSTVNVAEAKEPEPASISEMSATEVIILSDDDDDVVPLPSSSSSASVMANRPVLKTYRNSNQQQAENKQATAHVGNVTKLNLEQLGIRRLADAYQRNLLNKSAEQREIARIQHHRAQLAAAASMTYHQMAIQNVNRRPPLYEPGPTTATPSTSRTRNNRVNENGTGPKIYKGHYMFEAMETYEPARRFTRSNVKKMDGKFVCSYNPAKCYKLCNSPVDIINHVWAHLINDPPPIPMPEEQQLQKPVRKPRRRIYINGSEAILSDNCQEALRKLQTCFQCNAVFNTVYAKQEHVIACHLEQDRIETVCNICEKDLKNGINLENHMKKHLPGEAPYHCRKCKYRTSIKIFYFQHYIEKHSHETLACPLCLYQEDLRPSTRKSKHIFIRNFIEHMRLHSTATQYRCTACALCFNDVNELTEHRANDHVHLNTLWQVQERREIHKSFPTMLTKKVKITMLQKLYLENTLEGKRVNDEVACKGGLDERLGYDTSTGGNTFFECDCGFNSYNGNRAASHFHRCRKAMTDIEQKRERHPTRHDSKEELVLFAVYPPRTGTEIETQLKQEEYEKQIYADQPDPYKVQSEEVEFQKIDNLLMLKMMATEKDGSADIIAECVSNMVESDE</sequence>
<keyword evidence="1" id="KW-0479">Metal-binding</keyword>
<reference evidence="9" key="2">
    <citation type="submission" date="2022-06" db="UniProtKB">
        <authorList>
            <consortium name="EnsemblMetazoa"/>
        </authorList>
    </citation>
    <scope>IDENTIFICATION</scope>
    <source>
        <strain evidence="9">DF5081</strain>
    </source>
</reference>
<keyword evidence="4" id="KW-0862">Zinc</keyword>
<evidence type="ECO:0000259" key="8">
    <source>
        <dbReference type="PROSITE" id="PS50157"/>
    </source>
</evidence>
<evidence type="ECO:0000256" key="1">
    <source>
        <dbReference type="ARBA" id="ARBA00022723"/>
    </source>
</evidence>
<accession>A0A8R1HZ70</accession>
<keyword evidence="5" id="KW-0539">Nucleus</keyword>
<dbReference type="Proteomes" id="UP000005237">
    <property type="component" value="Unassembled WGS sequence"/>
</dbReference>
<keyword evidence="3 6" id="KW-0863">Zinc-finger</keyword>
<dbReference type="EnsemblMetazoa" id="CJA16236.1">
    <property type="protein sequence ID" value="CJA16236.1"/>
    <property type="gene ID" value="WBGene00135440"/>
</dbReference>
<evidence type="ECO:0000256" key="2">
    <source>
        <dbReference type="ARBA" id="ARBA00022737"/>
    </source>
</evidence>
<keyword evidence="10" id="KW-1185">Reference proteome</keyword>
<dbReference type="GO" id="GO:0008270">
    <property type="term" value="F:zinc ion binding"/>
    <property type="evidence" value="ECO:0007669"/>
    <property type="project" value="UniProtKB-KW"/>
</dbReference>
<name>A0A8R1HZ70_CAEJA</name>
<dbReference type="PANTHER" id="PTHR24394">
    <property type="entry name" value="ZINC FINGER PROTEIN"/>
    <property type="match status" value="1"/>
</dbReference>
<dbReference type="PROSITE" id="PS00028">
    <property type="entry name" value="ZINC_FINGER_C2H2_1"/>
    <property type="match status" value="2"/>
</dbReference>
<dbReference type="PANTHER" id="PTHR24394:SF44">
    <property type="entry name" value="ZINC FINGER PROTEIN 271-LIKE"/>
    <property type="match status" value="1"/>
</dbReference>
<dbReference type="PROSITE" id="PS50157">
    <property type="entry name" value="ZINC_FINGER_C2H2_2"/>
    <property type="match status" value="1"/>
</dbReference>
<evidence type="ECO:0000313" key="9">
    <source>
        <dbReference type="EnsemblMetazoa" id="CJA16236.1"/>
    </source>
</evidence>
<feature type="region of interest" description="Disordered" evidence="7">
    <location>
        <begin position="1"/>
        <end position="33"/>
    </location>
</feature>
<proteinExistence type="predicted"/>
<protein>
    <submittedName>
        <fullName evidence="9">C2H2-type domain-containing protein</fullName>
    </submittedName>
</protein>
<feature type="domain" description="C2H2-type" evidence="8">
    <location>
        <begin position="417"/>
        <end position="442"/>
    </location>
</feature>
<dbReference type="SMART" id="SM00355">
    <property type="entry name" value="ZnF_C2H2"/>
    <property type="match status" value="4"/>
</dbReference>
<dbReference type="Gene3D" id="3.30.160.60">
    <property type="entry name" value="Classic Zinc Finger"/>
    <property type="match status" value="1"/>
</dbReference>
<feature type="compositionally biased region" description="Low complexity" evidence="7">
    <location>
        <begin position="1"/>
        <end position="11"/>
    </location>
</feature>
<evidence type="ECO:0000256" key="5">
    <source>
        <dbReference type="ARBA" id="ARBA00023242"/>
    </source>
</evidence>
<evidence type="ECO:0000313" key="10">
    <source>
        <dbReference type="Proteomes" id="UP000005237"/>
    </source>
</evidence>
<evidence type="ECO:0000256" key="4">
    <source>
        <dbReference type="ARBA" id="ARBA00022833"/>
    </source>
</evidence>
<dbReference type="GO" id="GO:0000981">
    <property type="term" value="F:DNA-binding transcription factor activity, RNA polymerase II-specific"/>
    <property type="evidence" value="ECO:0007669"/>
    <property type="project" value="TreeGrafter"/>
</dbReference>
<feature type="region of interest" description="Disordered" evidence="7">
    <location>
        <begin position="152"/>
        <end position="183"/>
    </location>
</feature>
<feature type="compositionally biased region" description="Low complexity" evidence="7">
    <location>
        <begin position="161"/>
        <end position="171"/>
    </location>
</feature>
<dbReference type="AlphaFoldDB" id="A0A8R1HZ70"/>
<organism evidence="9 10">
    <name type="scientific">Caenorhabditis japonica</name>
    <dbReference type="NCBI Taxonomy" id="281687"/>
    <lineage>
        <taxon>Eukaryota</taxon>
        <taxon>Metazoa</taxon>
        <taxon>Ecdysozoa</taxon>
        <taxon>Nematoda</taxon>
        <taxon>Chromadorea</taxon>
        <taxon>Rhabditida</taxon>
        <taxon>Rhabditina</taxon>
        <taxon>Rhabditomorpha</taxon>
        <taxon>Rhabditoidea</taxon>
        <taxon>Rhabditidae</taxon>
        <taxon>Peloderinae</taxon>
        <taxon>Caenorhabditis</taxon>
    </lineage>
</organism>